<evidence type="ECO:0000256" key="6">
    <source>
        <dbReference type="ARBA" id="ARBA00022756"/>
    </source>
</evidence>
<dbReference type="RefSeq" id="WP_110018563.1">
    <property type="nucleotide sequence ID" value="NZ_QGTJ01000005.1"/>
</dbReference>
<dbReference type="OrthoDB" id="9807157at2"/>
<evidence type="ECO:0000256" key="7">
    <source>
        <dbReference type="ARBA" id="ARBA00022898"/>
    </source>
</evidence>
<feature type="binding site" evidence="9">
    <location>
        <position position="203"/>
    </location>
    <ligand>
        <name>pyridoxal 5'-phosphate</name>
        <dbReference type="ChEBI" id="CHEBI:597326"/>
    </ligand>
</feature>
<dbReference type="SUPFAM" id="SSF53383">
    <property type="entry name" value="PLP-dependent transferases"/>
    <property type="match status" value="1"/>
</dbReference>
<dbReference type="InterPro" id="IPR001917">
    <property type="entry name" value="Aminotrans_II_pyridoxalP_BS"/>
</dbReference>
<evidence type="ECO:0000256" key="3">
    <source>
        <dbReference type="ARBA" id="ARBA00010008"/>
    </source>
</evidence>
<feature type="modified residue" description="N6-(pyridoxal phosphate)lysine" evidence="9 10">
    <location>
        <position position="235"/>
    </location>
</feature>
<evidence type="ECO:0000256" key="9">
    <source>
        <dbReference type="HAMAP-Rule" id="MF_01693"/>
    </source>
</evidence>
<sequence>MRDLAAELAAIRAADLYRKPLCIEGTQGPVLLVGGRELLNFCSNDYLGLAADPRIADALIDAASRYGTGSGAAHLVCGHSAEHAALEEELAAFTGRPRALLFSTGYMANLGVIAALVGRGDSVFEDRLNHASLLDGGLLSGARFARYPHGDVSALAARLADAGGERLVVTDGVFSMDGDIAPLAELARCCQAHDAWLMVDDAHGFGPLGQGGRGSVAQAALGLKDVPVLVGTLGKAFGTAGAFVAGSEELIEYLIQKARTYVFTTAMPPALAAATRVSLRIVIAEGWRREHLAALIAQFRAGAQALGLRLLDSPTPIQPVLVGDAGAALAAAARLRERGILVTAIRPPTVPPGSARLRVTLSAAHTPEQVERLLAALAVALAG</sequence>
<dbReference type="PANTHER" id="PTHR13693:SF100">
    <property type="entry name" value="8-AMINO-7-OXONONANOATE SYNTHASE"/>
    <property type="match status" value="1"/>
</dbReference>
<dbReference type="Gene3D" id="3.90.1150.10">
    <property type="entry name" value="Aspartate Aminotransferase, domain 1"/>
    <property type="match status" value="1"/>
</dbReference>
<feature type="domain" description="Aminotransferase class I/classII large" evidence="11">
    <location>
        <begin position="37"/>
        <end position="377"/>
    </location>
</feature>
<protein>
    <recommendedName>
        <fullName evidence="9">8-amino-7-oxononanoate synthase</fullName>
        <shortName evidence="9">AONS</shortName>
        <ecNumber evidence="9">2.3.1.47</ecNumber>
    </recommendedName>
    <alternativeName>
        <fullName evidence="9">7-keto-8-amino-pelargonic acid synthase</fullName>
        <shortName evidence="9">7-KAP synthase</shortName>
        <shortName evidence="9">KAPA synthase</shortName>
    </alternativeName>
    <alternativeName>
        <fullName evidence="9">8-amino-7-ketopelargonate synthase</fullName>
    </alternativeName>
</protein>
<dbReference type="InterPro" id="IPR015424">
    <property type="entry name" value="PyrdxlP-dep_Trfase"/>
</dbReference>
<keyword evidence="6 9" id="KW-0093">Biotin biosynthesis</keyword>
<dbReference type="GO" id="GO:0008710">
    <property type="term" value="F:8-amino-7-oxononanoate synthase activity"/>
    <property type="evidence" value="ECO:0007669"/>
    <property type="project" value="UniProtKB-UniRule"/>
</dbReference>
<keyword evidence="7 9" id="KW-0663">Pyridoxal phosphate</keyword>
<comment type="subunit">
    <text evidence="4 9">Homodimer.</text>
</comment>
<dbReference type="InterPro" id="IPR015421">
    <property type="entry name" value="PyrdxlP-dep_Trfase_major"/>
</dbReference>
<evidence type="ECO:0000256" key="5">
    <source>
        <dbReference type="ARBA" id="ARBA00022679"/>
    </source>
</evidence>
<feature type="binding site" evidence="9">
    <location>
        <position position="349"/>
    </location>
    <ligand>
        <name>substrate</name>
    </ligand>
</feature>
<dbReference type="InterPro" id="IPR050087">
    <property type="entry name" value="AON_synthase_class-II"/>
</dbReference>
<feature type="binding site" evidence="9">
    <location>
        <position position="18"/>
    </location>
    <ligand>
        <name>substrate</name>
    </ligand>
</feature>
<evidence type="ECO:0000256" key="4">
    <source>
        <dbReference type="ARBA" id="ARBA00011738"/>
    </source>
</evidence>
<dbReference type="InterPro" id="IPR004723">
    <property type="entry name" value="AONS_Archaea/Proteobacteria"/>
</dbReference>
<dbReference type="CDD" id="cd06454">
    <property type="entry name" value="KBL_like"/>
    <property type="match status" value="1"/>
</dbReference>
<dbReference type="InterPro" id="IPR022834">
    <property type="entry name" value="AONS_Proteobacteria"/>
</dbReference>
<dbReference type="Gene3D" id="3.40.640.10">
    <property type="entry name" value="Type I PLP-dependent aspartate aminotransferase-like (Major domain)"/>
    <property type="match status" value="1"/>
</dbReference>
<evidence type="ECO:0000259" key="11">
    <source>
        <dbReference type="Pfam" id="PF00155"/>
    </source>
</evidence>
<gene>
    <name evidence="9" type="primary">bioF</name>
    <name evidence="12" type="ORF">C7443_105210</name>
</gene>
<comment type="function">
    <text evidence="9">Catalyzes the decarboxylative condensation of pimeloyl-[acyl-carrier protein] and L-alanine to produce 8-amino-7-oxononanoate (AON), [acyl-carrier protein], and carbon dioxide.</text>
</comment>
<evidence type="ECO:0000256" key="10">
    <source>
        <dbReference type="PIRSR" id="PIRSR604723-51"/>
    </source>
</evidence>
<dbReference type="EMBL" id="QGTJ01000005">
    <property type="protein sequence ID" value="PWV61777.1"/>
    <property type="molecule type" value="Genomic_DNA"/>
</dbReference>
<keyword evidence="5 9" id="KW-0808">Transferase</keyword>
<feature type="binding site" evidence="9">
    <location>
        <begin position="105"/>
        <end position="106"/>
    </location>
    <ligand>
        <name>pyridoxal 5'-phosphate</name>
        <dbReference type="ChEBI" id="CHEBI:597326"/>
    </ligand>
</feature>
<evidence type="ECO:0000313" key="13">
    <source>
        <dbReference type="Proteomes" id="UP000246569"/>
    </source>
</evidence>
<dbReference type="AlphaFoldDB" id="A0A317MV28"/>
<evidence type="ECO:0000313" key="12">
    <source>
        <dbReference type="EMBL" id="PWV61777.1"/>
    </source>
</evidence>
<comment type="catalytic activity">
    <reaction evidence="8 9">
        <text>6-carboxyhexanoyl-[ACP] + L-alanine + H(+) = (8S)-8-amino-7-oxononanoate + holo-[ACP] + CO2</text>
        <dbReference type="Rhea" id="RHEA:42288"/>
        <dbReference type="Rhea" id="RHEA-COMP:9685"/>
        <dbReference type="Rhea" id="RHEA-COMP:9955"/>
        <dbReference type="ChEBI" id="CHEBI:15378"/>
        <dbReference type="ChEBI" id="CHEBI:16526"/>
        <dbReference type="ChEBI" id="CHEBI:57972"/>
        <dbReference type="ChEBI" id="CHEBI:64479"/>
        <dbReference type="ChEBI" id="CHEBI:78846"/>
        <dbReference type="ChEBI" id="CHEBI:149468"/>
        <dbReference type="EC" id="2.3.1.47"/>
    </reaction>
</comment>
<evidence type="ECO:0000256" key="2">
    <source>
        <dbReference type="ARBA" id="ARBA00004746"/>
    </source>
</evidence>
<comment type="similarity">
    <text evidence="3 9">Belongs to the class-II pyridoxal-phosphate-dependent aminotransferase family. BioF subfamily.</text>
</comment>
<feature type="binding site" evidence="9">
    <location>
        <position position="130"/>
    </location>
    <ligand>
        <name>substrate</name>
    </ligand>
</feature>
<dbReference type="UniPathway" id="UPA00078"/>
<accession>A0A317MV28</accession>
<organism evidence="12 13">
    <name type="scientific">Plasticicumulans acidivorans</name>
    <dbReference type="NCBI Taxonomy" id="886464"/>
    <lineage>
        <taxon>Bacteria</taxon>
        <taxon>Pseudomonadati</taxon>
        <taxon>Pseudomonadota</taxon>
        <taxon>Gammaproteobacteria</taxon>
        <taxon>Candidatus Competibacteraceae</taxon>
        <taxon>Plasticicumulans</taxon>
    </lineage>
</organism>
<comment type="caution">
    <text evidence="12">The sequence shown here is derived from an EMBL/GenBank/DDBJ whole genome shotgun (WGS) entry which is preliminary data.</text>
</comment>
<dbReference type="EC" id="2.3.1.47" evidence="9"/>
<dbReference type="Pfam" id="PF00155">
    <property type="entry name" value="Aminotran_1_2"/>
    <property type="match status" value="1"/>
</dbReference>
<keyword evidence="13" id="KW-1185">Reference proteome</keyword>
<dbReference type="InterPro" id="IPR004839">
    <property type="entry name" value="Aminotransferase_I/II_large"/>
</dbReference>
<proteinExistence type="inferred from homology"/>
<name>A0A317MV28_9GAMM</name>
<feature type="binding site" evidence="9">
    <location>
        <position position="232"/>
    </location>
    <ligand>
        <name>pyridoxal 5'-phosphate</name>
        <dbReference type="ChEBI" id="CHEBI:597326"/>
    </ligand>
</feature>
<evidence type="ECO:0000256" key="8">
    <source>
        <dbReference type="ARBA" id="ARBA00047715"/>
    </source>
</evidence>
<dbReference type="InterPro" id="IPR015422">
    <property type="entry name" value="PyrdxlP-dep_Trfase_small"/>
</dbReference>
<dbReference type="NCBIfam" id="TIGR00858">
    <property type="entry name" value="bioF"/>
    <property type="match status" value="1"/>
</dbReference>
<reference evidence="12 13" key="1">
    <citation type="submission" date="2018-05" db="EMBL/GenBank/DDBJ databases">
        <title>Genomic Encyclopedia of Type Strains, Phase IV (KMG-IV): sequencing the most valuable type-strain genomes for metagenomic binning, comparative biology and taxonomic classification.</title>
        <authorList>
            <person name="Goeker M."/>
        </authorList>
    </citation>
    <scope>NUCLEOTIDE SEQUENCE [LARGE SCALE GENOMIC DNA]</scope>
    <source>
        <strain evidence="12 13">DSM 23606</strain>
    </source>
</reference>
<feature type="binding site" evidence="9">
    <location>
        <position position="175"/>
    </location>
    <ligand>
        <name>pyridoxal 5'-phosphate</name>
        <dbReference type="ChEBI" id="CHEBI:597326"/>
    </ligand>
</feature>
<dbReference type="GO" id="GO:0009102">
    <property type="term" value="P:biotin biosynthetic process"/>
    <property type="evidence" value="ECO:0007669"/>
    <property type="project" value="UniProtKB-UniRule"/>
</dbReference>
<dbReference type="HAMAP" id="MF_01693">
    <property type="entry name" value="BioF_aminotrans_2"/>
    <property type="match status" value="1"/>
</dbReference>
<dbReference type="PROSITE" id="PS00599">
    <property type="entry name" value="AA_TRANSFER_CLASS_2"/>
    <property type="match status" value="1"/>
</dbReference>
<dbReference type="GO" id="GO:0030170">
    <property type="term" value="F:pyridoxal phosphate binding"/>
    <property type="evidence" value="ECO:0007669"/>
    <property type="project" value="UniProtKB-UniRule"/>
</dbReference>
<dbReference type="PANTHER" id="PTHR13693">
    <property type="entry name" value="CLASS II AMINOTRANSFERASE/8-AMINO-7-OXONONANOATE SYNTHASE"/>
    <property type="match status" value="1"/>
</dbReference>
<comment type="pathway">
    <text evidence="2 9">Cofactor biosynthesis; biotin biosynthesis.</text>
</comment>
<dbReference type="Proteomes" id="UP000246569">
    <property type="component" value="Unassembled WGS sequence"/>
</dbReference>
<comment type="cofactor">
    <cofactor evidence="1 9 10">
        <name>pyridoxal 5'-phosphate</name>
        <dbReference type="ChEBI" id="CHEBI:597326"/>
    </cofactor>
</comment>
<evidence type="ECO:0000256" key="1">
    <source>
        <dbReference type="ARBA" id="ARBA00001933"/>
    </source>
</evidence>